<dbReference type="InterPro" id="IPR025686">
    <property type="entry name" value="Glucos_trans_II"/>
</dbReference>
<dbReference type="Pfam" id="PF14264">
    <property type="entry name" value="Glucos_trans_II"/>
    <property type="match status" value="1"/>
</dbReference>
<gene>
    <name evidence="2" type="ORF">CXG46_19680</name>
</gene>
<keyword evidence="1" id="KW-1133">Transmembrane helix</keyword>
<dbReference type="RefSeq" id="WP_091194147.1">
    <property type="nucleotide sequence ID" value="NZ_FOKC01000001.1"/>
</dbReference>
<evidence type="ECO:0000313" key="2">
    <source>
        <dbReference type="EMBL" id="PKH37649.1"/>
    </source>
</evidence>
<keyword evidence="1" id="KW-0812">Transmembrane</keyword>
<feature type="transmembrane region" description="Helical" evidence="1">
    <location>
        <begin position="12"/>
        <end position="29"/>
    </location>
</feature>
<evidence type="ECO:0000313" key="3">
    <source>
        <dbReference type="Proteomes" id="UP000233565"/>
    </source>
</evidence>
<feature type="transmembrane region" description="Helical" evidence="1">
    <location>
        <begin position="196"/>
        <end position="213"/>
    </location>
</feature>
<dbReference type="EMBL" id="PJBV01000035">
    <property type="protein sequence ID" value="PKH37649.1"/>
    <property type="molecule type" value="Genomic_DNA"/>
</dbReference>
<dbReference type="Proteomes" id="UP000233565">
    <property type="component" value="Unassembled WGS sequence"/>
</dbReference>
<comment type="caution">
    <text evidence="2">The sequence shown here is derived from an EMBL/GenBank/DDBJ whole genome shotgun (WGS) entry which is preliminary data.</text>
</comment>
<feature type="transmembrane region" description="Helical" evidence="1">
    <location>
        <begin position="73"/>
        <end position="94"/>
    </location>
</feature>
<reference evidence="2 3" key="1">
    <citation type="submission" date="2017-12" db="EMBL/GenBank/DDBJ databases">
        <title>Pharmacopeia of the Arctic Ocean.</title>
        <authorList>
            <person name="Collins E."/>
            <person name="Ducluzeau A.-L."/>
        </authorList>
    </citation>
    <scope>NUCLEOTIDE SEQUENCE [LARGE SCALE GENOMIC DNA]</scope>
    <source>
        <strain evidence="2 3">DSM 23325</strain>
    </source>
</reference>
<evidence type="ECO:0008006" key="4">
    <source>
        <dbReference type="Google" id="ProtNLM"/>
    </source>
</evidence>
<keyword evidence="1" id="KW-0472">Membrane</keyword>
<keyword evidence="3" id="KW-1185">Reference proteome</keyword>
<proteinExistence type="predicted"/>
<feature type="transmembrane region" description="Helical" evidence="1">
    <location>
        <begin position="351"/>
        <end position="370"/>
    </location>
</feature>
<protein>
    <recommendedName>
        <fullName evidence="4">Glucosyl transferase GtrII</fullName>
    </recommendedName>
</protein>
<evidence type="ECO:0000256" key="1">
    <source>
        <dbReference type="SAM" id="Phobius"/>
    </source>
</evidence>
<feature type="transmembrane region" description="Helical" evidence="1">
    <location>
        <begin position="263"/>
        <end position="280"/>
    </location>
</feature>
<feature type="transmembrane region" description="Helical" evidence="1">
    <location>
        <begin position="106"/>
        <end position="134"/>
    </location>
</feature>
<accession>A0ABX4QTG1</accession>
<name>A0ABX4QTG1_9ACTN</name>
<feature type="transmembrane region" description="Helical" evidence="1">
    <location>
        <begin position="154"/>
        <end position="184"/>
    </location>
</feature>
<feature type="transmembrane region" description="Helical" evidence="1">
    <location>
        <begin position="292"/>
        <end position="311"/>
    </location>
</feature>
<sequence length="494" mass="51422">MPTARVAPSTSSERAVIVVALAMLLTYGYEVFNFNLSLDEPVLLGGGQRSLASLFASQGRWGMALQYAVLPETVLPVVSAGLAVLLVGASLWVLATKVFGLSPMTAGFITAVAATMPTIGFGISFATIALGIGLGFAASAIYGVCATSTTWQRLALAVLAGTLAMGIYQGFAFTLLAISLSLVARRSDWRFAGRNIGLLATCALANVVIGALAKRALGAPSDTYVNDVMDLPGLASDPWGRLSAASARNVEVLAPGASLYDNLQPWLALLLTVLVVLAIRSSLRVSSHQSRIVRPLALLALLVTPVVAALLVDELPIRSMVYLPVCLLGLTAIAIADAGPEVGSPSTQVGITGWLAVGLCTMAVIANASVSNQAFVASEASLARDRFLALRIDEEARRLFPDAAEAPVVVVSAPKQQGLGTVGRPAEQFGLSLFTGEPWRSTSFLTSQGVEVSSPTAEEEQRGLAAAAHMPEYPTAGWAKSLDGMLVVNLGPDY</sequence>
<organism evidence="2 3">
    <name type="scientific">Nocardioides alpinus</name>
    <dbReference type="NCBI Taxonomy" id="748909"/>
    <lineage>
        <taxon>Bacteria</taxon>
        <taxon>Bacillati</taxon>
        <taxon>Actinomycetota</taxon>
        <taxon>Actinomycetes</taxon>
        <taxon>Propionibacteriales</taxon>
        <taxon>Nocardioidaceae</taxon>
        <taxon>Nocardioides</taxon>
    </lineage>
</organism>